<evidence type="ECO:0000256" key="6">
    <source>
        <dbReference type="ARBA" id="ARBA00023136"/>
    </source>
</evidence>
<comment type="caution">
    <text evidence="14">The sequence shown here is derived from an EMBL/GenBank/DDBJ whole genome shotgun (WGS) entry which is preliminary data.</text>
</comment>
<feature type="domain" description="TonB-dependent receptor-like beta-barrel" evidence="12">
    <location>
        <begin position="430"/>
        <end position="802"/>
    </location>
</feature>
<dbReference type="Pfam" id="PF00593">
    <property type="entry name" value="TonB_dep_Rec_b-barrel"/>
    <property type="match status" value="1"/>
</dbReference>
<dbReference type="EMBL" id="NFHB01000005">
    <property type="protein sequence ID" value="OUN03092.1"/>
    <property type="molecule type" value="Genomic_DNA"/>
</dbReference>
<evidence type="ECO:0000256" key="5">
    <source>
        <dbReference type="ARBA" id="ARBA00023077"/>
    </source>
</evidence>
<dbReference type="InterPro" id="IPR012910">
    <property type="entry name" value="Plug_dom"/>
</dbReference>
<dbReference type="GO" id="GO:0009279">
    <property type="term" value="C:cell outer membrane"/>
    <property type="evidence" value="ECO:0007669"/>
    <property type="project" value="UniProtKB-SubCell"/>
</dbReference>
<dbReference type="InterPro" id="IPR023996">
    <property type="entry name" value="TonB-dep_OMP_SusC/RagA"/>
</dbReference>
<keyword evidence="11" id="KW-0732">Signal</keyword>
<evidence type="ECO:0000259" key="12">
    <source>
        <dbReference type="Pfam" id="PF00593"/>
    </source>
</evidence>
<organism evidence="14 15">
    <name type="scientific">Alistipes onderdonkii</name>
    <dbReference type="NCBI Taxonomy" id="328813"/>
    <lineage>
        <taxon>Bacteria</taxon>
        <taxon>Pseudomonadati</taxon>
        <taxon>Bacteroidota</taxon>
        <taxon>Bacteroidia</taxon>
        <taxon>Bacteroidales</taxon>
        <taxon>Rikenellaceae</taxon>
        <taxon>Alistipes</taxon>
    </lineage>
</organism>
<sequence>MARMLLSVLGIFLCAGALAQNVALKGVVKDNTGEKLTGVSIIIENTSTGTTTNSDGEYSIEAPKGSTLVFFFLGFETQRVEVGNKTIVDVVMSQTAVGMDEVVVVGYGTQSRRTITSAVTKIDGDLVRGTPVNTLGEALKGKIAGARVYSSNNTPGADPVIRIRGGSSIDGNNDPLILVDGVERAFSGINPNDIESMEVLKDAASTAVYGSRGSNGVVLITTKSGMRNTGPRVTFDANVGFQQAERRFDLLGAEDYIRIVRTSIAEGTSPMNNFTSGFSASSINDANSVYSTRWLEEGEALPAGYKKMRDPLDNTKWLIFQDNDWQDVLFRDNWWQNYYVGIDGGTEKTSYAASVGYTKDDGVALGTGYDRLNARISLNSNVTKRLRVRATADYSDARSEEFDNQMNAISRALSAAPTMKRYMADGVTPAYGYNATSLNPEYYAYIYDFDNRNKRLSIVGGLDWEIIDGLKATVDASTYNHVTRKSSFRKRGYFSNLTPTTESFNELTRTKLDAYVNYSRTFAEKHSLSAMAGYSYSRDKTNAFAASAEGGGSDLTPTLTAQPDRTSSTSSFSEIVMLSYFGRINYDYKKKYMLTATFRADGSSKFLKGNQWGYFPAMSAGWMISEEKFMESTRRVVDDLKLRVSYGQTGNNYISVNDARGKYNVNFYNGNPGLYPAVMPNQDLQWEVTTQLDAGFDLSMFNNRLMVTADYFNRLTDNLIYSKDLPNTTGFSNVKTNIGKVRFYGFDLEISSRNIVKENFSWESKFTWSFVKNKVVKLPDNGLPQNRVGGIRVGNTNEYFGGIAEGEPLYQVVAFKMKHIIRTPEQLAAALYDSYSKGYNPDDGTTVKGRKNMGDYEWVNRPGTTKAVVNGEEVEQINSEDKFVIGYSVPHSTGGFSNTFRYKGLSLNVYLDWAIGHTIRHAQMARQFINTFTGNTALNAGVLDTWSPQNPDAKYARFYSGGESVSANFKNDSDVFAFKGDYLCIRELSLAWDLPKKFVSKLGMQGASITLAGNNLHYFTAVPGVSPEVGTMSTNSADYNNYPPIRRISLGIKLIF</sequence>
<name>A0A1Y3QTT8_9BACT</name>
<dbReference type="InterPro" id="IPR008969">
    <property type="entry name" value="CarboxyPept-like_regulatory"/>
</dbReference>
<dbReference type="Gene3D" id="2.170.130.10">
    <property type="entry name" value="TonB-dependent receptor, plug domain"/>
    <property type="match status" value="1"/>
</dbReference>
<dbReference type="InterPro" id="IPR037066">
    <property type="entry name" value="Plug_dom_sf"/>
</dbReference>
<evidence type="ECO:0000256" key="7">
    <source>
        <dbReference type="ARBA" id="ARBA00023237"/>
    </source>
</evidence>
<evidence type="ECO:0000313" key="14">
    <source>
        <dbReference type="EMBL" id="OUN03092.1"/>
    </source>
</evidence>
<feature type="compositionally biased region" description="Polar residues" evidence="10">
    <location>
        <begin position="555"/>
        <end position="566"/>
    </location>
</feature>
<comment type="subcellular location">
    <subcellularLocation>
        <location evidence="1 8">Cell outer membrane</location>
        <topology evidence="1 8">Multi-pass membrane protein</topology>
    </subcellularLocation>
</comment>
<evidence type="ECO:0000256" key="8">
    <source>
        <dbReference type="PROSITE-ProRule" id="PRU01360"/>
    </source>
</evidence>
<evidence type="ECO:0000256" key="11">
    <source>
        <dbReference type="SAM" id="SignalP"/>
    </source>
</evidence>
<accession>A0A1Y3QTT8</accession>
<dbReference type="Gene3D" id="2.40.170.20">
    <property type="entry name" value="TonB-dependent receptor, beta-barrel domain"/>
    <property type="match status" value="1"/>
</dbReference>
<dbReference type="SUPFAM" id="SSF49464">
    <property type="entry name" value="Carboxypeptidase regulatory domain-like"/>
    <property type="match status" value="1"/>
</dbReference>
<evidence type="ECO:0000256" key="4">
    <source>
        <dbReference type="ARBA" id="ARBA00022692"/>
    </source>
</evidence>
<dbReference type="AlphaFoldDB" id="A0A1Y3QTT8"/>
<dbReference type="InterPro" id="IPR036942">
    <property type="entry name" value="Beta-barrel_TonB_sf"/>
</dbReference>
<evidence type="ECO:0000256" key="9">
    <source>
        <dbReference type="RuleBase" id="RU003357"/>
    </source>
</evidence>
<keyword evidence="3 8" id="KW-1134">Transmembrane beta strand</keyword>
<dbReference type="SUPFAM" id="SSF56935">
    <property type="entry name" value="Porins"/>
    <property type="match status" value="1"/>
</dbReference>
<dbReference type="NCBIfam" id="TIGR04057">
    <property type="entry name" value="SusC_RagA_signa"/>
    <property type="match status" value="1"/>
</dbReference>
<feature type="chain" id="PRO_5012101840" evidence="11">
    <location>
        <begin position="20"/>
        <end position="1056"/>
    </location>
</feature>
<dbReference type="InterPro" id="IPR000531">
    <property type="entry name" value="Beta-barrel_TonB"/>
</dbReference>
<dbReference type="Pfam" id="PF13715">
    <property type="entry name" value="CarbopepD_reg_2"/>
    <property type="match status" value="1"/>
</dbReference>
<dbReference type="PROSITE" id="PS52016">
    <property type="entry name" value="TONB_DEPENDENT_REC_3"/>
    <property type="match status" value="1"/>
</dbReference>
<proteinExistence type="inferred from homology"/>
<evidence type="ECO:0000256" key="3">
    <source>
        <dbReference type="ARBA" id="ARBA00022452"/>
    </source>
</evidence>
<evidence type="ECO:0000256" key="2">
    <source>
        <dbReference type="ARBA" id="ARBA00022448"/>
    </source>
</evidence>
<dbReference type="NCBIfam" id="TIGR04056">
    <property type="entry name" value="OMP_RagA_SusC"/>
    <property type="match status" value="1"/>
</dbReference>
<dbReference type="Gene3D" id="2.60.40.1120">
    <property type="entry name" value="Carboxypeptidase-like, regulatory domain"/>
    <property type="match status" value="1"/>
</dbReference>
<feature type="domain" description="TonB-dependent receptor plug" evidence="13">
    <location>
        <begin position="112"/>
        <end position="217"/>
    </location>
</feature>
<dbReference type="InterPro" id="IPR039426">
    <property type="entry name" value="TonB-dep_rcpt-like"/>
</dbReference>
<dbReference type="Pfam" id="PF07715">
    <property type="entry name" value="Plug"/>
    <property type="match status" value="1"/>
</dbReference>
<protein>
    <submittedName>
        <fullName evidence="14">SusC/RagA family protein</fullName>
    </submittedName>
</protein>
<evidence type="ECO:0000256" key="1">
    <source>
        <dbReference type="ARBA" id="ARBA00004571"/>
    </source>
</evidence>
<feature type="signal peptide" evidence="11">
    <location>
        <begin position="1"/>
        <end position="19"/>
    </location>
</feature>
<gene>
    <name evidence="14" type="ORF">B5G41_08565</name>
</gene>
<keyword evidence="2 8" id="KW-0813">Transport</keyword>
<comment type="similarity">
    <text evidence="8 9">Belongs to the TonB-dependent receptor family.</text>
</comment>
<feature type="region of interest" description="Disordered" evidence="10">
    <location>
        <begin position="547"/>
        <end position="566"/>
    </location>
</feature>
<reference evidence="15" key="1">
    <citation type="submission" date="2017-04" db="EMBL/GenBank/DDBJ databases">
        <title>Function of individual gut microbiota members based on whole genome sequencing of pure cultures obtained from chicken caecum.</title>
        <authorList>
            <person name="Medvecky M."/>
            <person name="Cejkova D."/>
            <person name="Polansky O."/>
            <person name="Karasova D."/>
            <person name="Kubasova T."/>
            <person name="Cizek A."/>
            <person name="Rychlik I."/>
        </authorList>
    </citation>
    <scope>NUCLEOTIDE SEQUENCE [LARGE SCALE GENOMIC DNA]</scope>
    <source>
        <strain evidence="15">An90</strain>
    </source>
</reference>
<keyword evidence="4 8" id="KW-0812">Transmembrane</keyword>
<evidence type="ECO:0000256" key="10">
    <source>
        <dbReference type="SAM" id="MobiDB-lite"/>
    </source>
</evidence>
<keyword evidence="6 8" id="KW-0472">Membrane</keyword>
<evidence type="ECO:0000259" key="13">
    <source>
        <dbReference type="Pfam" id="PF07715"/>
    </source>
</evidence>
<dbReference type="Proteomes" id="UP000195772">
    <property type="component" value="Unassembled WGS sequence"/>
</dbReference>
<dbReference type="InterPro" id="IPR023997">
    <property type="entry name" value="TonB-dep_OMP_SusC/RagA_CS"/>
</dbReference>
<keyword evidence="7 8" id="KW-0998">Cell outer membrane</keyword>
<dbReference type="OrthoDB" id="9768177at2"/>
<keyword evidence="5 9" id="KW-0798">TonB box</keyword>
<evidence type="ECO:0000313" key="15">
    <source>
        <dbReference type="Proteomes" id="UP000195772"/>
    </source>
</evidence>